<dbReference type="EMBL" id="VYZN01001120">
    <property type="protein sequence ID" value="KAE9522462.1"/>
    <property type="molecule type" value="Genomic_DNA"/>
</dbReference>
<dbReference type="AlphaFoldDB" id="A0A6G0SW22"/>
<dbReference type="Pfam" id="PF25273">
    <property type="entry name" value="DUF7869"/>
    <property type="match status" value="1"/>
</dbReference>
<feature type="compositionally biased region" description="Basic residues" evidence="1">
    <location>
        <begin position="13"/>
        <end position="23"/>
    </location>
</feature>
<reference evidence="3 4" key="1">
    <citation type="submission" date="2019-08" db="EMBL/GenBank/DDBJ databases">
        <title>The genome of the soybean aphid Biotype 1, its phylome, world population structure and adaptation to the North American continent.</title>
        <authorList>
            <person name="Giordano R."/>
            <person name="Donthu R.K."/>
            <person name="Hernandez A.G."/>
            <person name="Wright C.L."/>
            <person name="Zimin A.V."/>
        </authorList>
    </citation>
    <scope>NUCLEOTIDE SEQUENCE [LARGE SCALE GENOMIC DNA]</scope>
    <source>
        <tissue evidence="3">Whole aphids</tissue>
    </source>
</reference>
<gene>
    <name evidence="3" type="ORF">AGLY_017123</name>
</gene>
<name>A0A6G0SW22_APHGL</name>
<proteinExistence type="predicted"/>
<accession>A0A6G0SW22</accession>
<feature type="compositionally biased region" description="Basic and acidic residues" evidence="1">
    <location>
        <begin position="24"/>
        <end position="34"/>
    </location>
</feature>
<evidence type="ECO:0000313" key="4">
    <source>
        <dbReference type="Proteomes" id="UP000475862"/>
    </source>
</evidence>
<evidence type="ECO:0000256" key="1">
    <source>
        <dbReference type="SAM" id="MobiDB-lite"/>
    </source>
</evidence>
<comment type="caution">
    <text evidence="3">The sequence shown here is derived from an EMBL/GenBank/DDBJ whole genome shotgun (WGS) entry which is preliminary data.</text>
</comment>
<feature type="domain" description="DUF7869" evidence="2">
    <location>
        <begin position="256"/>
        <end position="398"/>
    </location>
</feature>
<dbReference type="Proteomes" id="UP000475862">
    <property type="component" value="Unassembled WGS sequence"/>
</dbReference>
<protein>
    <recommendedName>
        <fullName evidence="2">DUF7869 domain-containing protein</fullName>
    </recommendedName>
</protein>
<keyword evidence="4" id="KW-1185">Reference proteome</keyword>
<dbReference type="PANTHER" id="PTHR34415:SF1">
    <property type="entry name" value="INTEGRASE CATALYTIC DOMAIN-CONTAINING PROTEIN"/>
    <property type="match status" value="1"/>
</dbReference>
<dbReference type="InterPro" id="IPR057191">
    <property type="entry name" value="DUF7869"/>
</dbReference>
<dbReference type="OrthoDB" id="6622155at2759"/>
<organism evidence="3 4">
    <name type="scientific">Aphis glycines</name>
    <name type="common">Soybean aphid</name>
    <dbReference type="NCBI Taxonomy" id="307491"/>
    <lineage>
        <taxon>Eukaryota</taxon>
        <taxon>Metazoa</taxon>
        <taxon>Ecdysozoa</taxon>
        <taxon>Arthropoda</taxon>
        <taxon>Hexapoda</taxon>
        <taxon>Insecta</taxon>
        <taxon>Pterygota</taxon>
        <taxon>Neoptera</taxon>
        <taxon>Paraneoptera</taxon>
        <taxon>Hemiptera</taxon>
        <taxon>Sternorrhyncha</taxon>
        <taxon>Aphidomorpha</taxon>
        <taxon>Aphidoidea</taxon>
        <taxon>Aphididae</taxon>
        <taxon>Aphidini</taxon>
        <taxon>Aphis</taxon>
        <taxon>Aphis</taxon>
    </lineage>
</organism>
<feature type="region of interest" description="Disordered" evidence="1">
    <location>
        <begin position="1"/>
        <end position="34"/>
    </location>
</feature>
<evidence type="ECO:0000259" key="2">
    <source>
        <dbReference type="Pfam" id="PF25273"/>
    </source>
</evidence>
<sequence length="460" mass="53702">MSSDSEGSITEPRRKRGKFNKSQHLKEIEKSARQRGEEFVTSKGNLIEAKVTGPNCDCRKKCMINLTVEEKNSIISTVYSGRPKNERDTYLLGLIDRFDVYRHRALSSESKQNTSSFKYYAIKNASRVEVCRKAFMSLHSISNKVIQRLNRLRETNQFGRPQVDVCTKIKSPTLNHVAKRVAVAELVVHKNRAKKFYNKFNEVSEICKNRRDVMAITFDYMQNLPLLFMPVQEMFYLRKLWFYVFNIHDISKNRSVFYTYTEGTAKRGSNEVCSFLHDFFNTIPDKVKELHVFSDACGGQNRNHTVTRMLLAMTMNNRFSIIHQYFPIRGHSFLPCDRNFSVIKRAVRKFDRIYVPSQYENLIKTAKKFSPTFEVKSIKNDDIVNFHGWWPQYFKKTAIDIEKKGEKFSISQYRHSVYKKVLFPEDKIYQDKVAVNPKKIQDISKLPTSNGATSDDDDGH</sequence>
<evidence type="ECO:0000313" key="3">
    <source>
        <dbReference type="EMBL" id="KAE9522462.1"/>
    </source>
</evidence>
<dbReference type="PANTHER" id="PTHR34415">
    <property type="entry name" value="INTEGRASE CATALYTIC DOMAIN-CONTAINING PROTEIN"/>
    <property type="match status" value="1"/>
</dbReference>